<protein>
    <submittedName>
        <fullName evidence="5">Restriction endonuclease subunit S</fullName>
        <ecNumber evidence="5">3.1.21.-</ecNumber>
    </submittedName>
</protein>
<dbReference type="Proteomes" id="UP001153199">
    <property type="component" value="Unassembled WGS sequence"/>
</dbReference>
<comment type="similarity">
    <text evidence="1">Belongs to the type-I restriction system S methylase family.</text>
</comment>
<gene>
    <name evidence="5" type="ORF">NF717_08115</name>
</gene>
<dbReference type="GO" id="GO:0016787">
    <property type="term" value="F:hydrolase activity"/>
    <property type="evidence" value="ECO:0007669"/>
    <property type="project" value="UniProtKB-KW"/>
</dbReference>
<keyword evidence="5" id="KW-0378">Hydrolase</keyword>
<dbReference type="EMBL" id="JAMWFV010000011">
    <property type="protein sequence ID" value="MDG6145616.1"/>
    <property type="molecule type" value="Genomic_DNA"/>
</dbReference>
<evidence type="ECO:0000256" key="2">
    <source>
        <dbReference type="ARBA" id="ARBA00022747"/>
    </source>
</evidence>
<dbReference type="PANTHER" id="PTHR30408">
    <property type="entry name" value="TYPE-1 RESTRICTION ENZYME ECOKI SPECIFICITY PROTEIN"/>
    <property type="match status" value="1"/>
</dbReference>
<sequence length="177" mass="19753">MAFILMGQSPTSDSYNFDAQGLPFYQGSADFSEKYVKTRMYCSAPTRIANSGDVLMSVRAPVGTVNLTDKECCIGRGLAAIRSKKSQEYNEFLLYAFRVMEDKIASMGQGSTVLSINKDNLHGLLMPNADKHQQEQFIAFAQQSDKSKFASDTEARDFRLLSNLIRNYDNMIVTDGN</sequence>
<dbReference type="SUPFAM" id="SSF116734">
    <property type="entry name" value="DNA methylase specificity domain"/>
    <property type="match status" value="1"/>
</dbReference>
<keyword evidence="5" id="KW-0540">Nuclease</keyword>
<dbReference type="Gene3D" id="3.90.220.20">
    <property type="entry name" value="DNA methylase specificity domains"/>
    <property type="match status" value="1"/>
</dbReference>
<organism evidence="5 6">
    <name type="scientific">Lactococcus formosensis</name>
    <dbReference type="NCBI Taxonomy" id="1281486"/>
    <lineage>
        <taxon>Bacteria</taxon>
        <taxon>Bacillati</taxon>
        <taxon>Bacillota</taxon>
        <taxon>Bacilli</taxon>
        <taxon>Lactobacillales</taxon>
        <taxon>Streptococcaceae</taxon>
        <taxon>Lactococcus</taxon>
    </lineage>
</organism>
<comment type="caution">
    <text evidence="5">The sequence shown here is derived from an EMBL/GenBank/DDBJ whole genome shotgun (WGS) entry which is preliminary data.</text>
</comment>
<dbReference type="PANTHER" id="PTHR30408:SF12">
    <property type="entry name" value="TYPE I RESTRICTION ENZYME MJAVIII SPECIFICITY SUBUNIT"/>
    <property type="match status" value="1"/>
</dbReference>
<evidence type="ECO:0000259" key="4">
    <source>
        <dbReference type="Pfam" id="PF01420"/>
    </source>
</evidence>
<proteinExistence type="inferred from homology"/>
<dbReference type="Pfam" id="PF01420">
    <property type="entry name" value="Methylase_S"/>
    <property type="match status" value="1"/>
</dbReference>
<evidence type="ECO:0000256" key="1">
    <source>
        <dbReference type="ARBA" id="ARBA00010923"/>
    </source>
</evidence>
<keyword evidence="5" id="KW-0255">Endonuclease</keyword>
<dbReference type="AlphaFoldDB" id="A0A9X4SBP9"/>
<name>A0A9X4SBP9_9LACT</name>
<feature type="domain" description="Type I restriction modification DNA specificity" evidence="4">
    <location>
        <begin position="23"/>
        <end position="126"/>
    </location>
</feature>
<keyword evidence="3" id="KW-0238">DNA-binding</keyword>
<dbReference type="InterPro" id="IPR000055">
    <property type="entry name" value="Restrct_endonuc_typeI_TRD"/>
</dbReference>
<evidence type="ECO:0000313" key="5">
    <source>
        <dbReference type="EMBL" id="MDG6145616.1"/>
    </source>
</evidence>
<accession>A0A9X4SBP9</accession>
<keyword evidence="2" id="KW-0680">Restriction system</keyword>
<dbReference type="GO" id="GO:0004519">
    <property type="term" value="F:endonuclease activity"/>
    <property type="evidence" value="ECO:0007669"/>
    <property type="project" value="UniProtKB-KW"/>
</dbReference>
<evidence type="ECO:0000256" key="3">
    <source>
        <dbReference type="ARBA" id="ARBA00023125"/>
    </source>
</evidence>
<evidence type="ECO:0000313" key="6">
    <source>
        <dbReference type="Proteomes" id="UP001153199"/>
    </source>
</evidence>
<reference evidence="5" key="1">
    <citation type="submission" date="2022-06" db="EMBL/GenBank/DDBJ databases">
        <title>Lactococcus from bovine mastitis in China.</title>
        <authorList>
            <person name="Lin Y."/>
            <person name="Han B."/>
        </authorList>
    </citation>
    <scope>NUCLEOTIDE SEQUENCE</scope>
    <source>
        <strain evidence="5">Ningxia-I-26</strain>
    </source>
</reference>
<keyword evidence="6" id="KW-1185">Reference proteome</keyword>
<dbReference type="InterPro" id="IPR052021">
    <property type="entry name" value="Type-I_RS_S_subunit"/>
</dbReference>
<dbReference type="InterPro" id="IPR044946">
    <property type="entry name" value="Restrct_endonuc_typeI_TRD_sf"/>
</dbReference>
<dbReference type="GO" id="GO:0009307">
    <property type="term" value="P:DNA restriction-modification system"/>
    <property type="evidence" value="ECO:0007669"/>
    <property type="project" value="UniProtKB-KW"/>
</dbReference>
<dbReference type="GO" id="GO:0003677">
    <property type="term" value="F:DNA binding"/>
    <property type="evidence" value="ECO:0007669"/>
    <property type="project" value="UniProtKB-KW"/>
</dbReference>
<dbReference type="RefSeq" id="WP_279369067.1">
    <property type="nucleotide sequence ID" value="NZ_JAMWFV010000011.1"/>
</dbReference>
<dbReference type="EC" id="3.1.21.-" evidence="5"/>